<dbReference type="PROSITE" id="PS00636">
    <property type="entry name" value="DNAJ_1"/>
    <property type="match status" value="1"/>
</dbReference>
<sequence length="337" mass="36227">MADKRDYYEVLGVARNADDAAIKKAYRKLAKKYHPDMNKDNPSAEEKFKEVTEAYNILSDKEKRKLYDQFGHAAFDEGGGNSGAGGYQGGFGSDGTFHFNGGPGGGYQEFHYSGDNLDDIFDGIFGGFKGKGFGSGFHSKGFRTQDFEDNGGFFGGGGRSRSQEGEDVLAKVDVTFEEAALGADKVIHFRSPDGKEESLQVHIPAGIDSGQKIRLKGKGMPGRNGGGAGNMLLEVNVLKKPGFERKGMDIYTTVEIPFATAALGGEAIVPTLNGRVSCKIKEGTQSGTKIRLKGKGIVSMKNASEKGDEYAVIQIQVPKHLSPDARQKLTEFVKAAS</sequence>
<dbReference type="RefSeq" id="WP_262574517.1">
    <property type="nucleotide sequence ID" value="NZ_JAOQKJ010000006.1"/>
</dbReference>
<dbReference type="PRINTS" id="PR00625">
    <property type="entry name" value="JDOMAIN"/>
</dbReference>
<organism evidence="4 5">
    <name type="scientific">Suilimivivens aceti</name>
    <dbReference type="NCBI Taxonomy" id="2981774"/>
    <lineage>
        <taxon>Bacteria</taxon>
        <taxon>Bacillati</taxon>
        <taxon>Bacillota</taxon>
        <taxon>Clostridia</taxon>
        <taxon>Lachnospirales</taxon>
        <taxon>Lachnospiraceae</taxon>
        <taxon>Suilimivivens</taxon>
    </lineage>
</organism>
<dbReference type="Pfam" id="PF01556">
    <property type="entry name" value="DnaJ_C"/>
    <property type="match status" value="1"/>
</dbReference>
<dbReference type="Proteomes" id="UP001652432">
    <property type="component" value="Unassembled WGS sequence"/>
</dbReference>
<dbReference type="Gene3D" id="1.10.287.110">
    <property type="entry name" value="DnaJ domain"/>
    <property type="match status" value="1"/>
</dbReference>
<evidence type="ECO:0000256" key="2">
    <source>
        <dbReference type="ARBA" id="ARBA00023186"/>
    </source>
</evidence>
<dbReference type="InterPro" id="IPR036869">
    <property type="entry name" value="J_dom_sf"/>
</dbReference>
<dbReference type="SUPFAM" id="SSF46565">
    <property type="entry name" value="Chaperone J-domain"/>
    <property type="match status" value="1"/>
</dbReference>
<evidence type="ECO:0000259" key="3">
    <source>
        <dbReference type="PROSITE" id="PS50076"/>
    </source>
</evidence>
<dbReference type="EMBL" id="JAOQKJ010000006">
    <property type="protein sequence ID" value="MCU6744446.1"/>
    <property type="molecule type" value="Genomic_DNA"/>
</dbReference>
<evidence type="ECO:0000313" key="5">
    <source>
        <dbReference type="Proteomes" id="UP001652432"/>
    </source>
</evidence>
<dbReference type="PROSITE" id="PS50076">
    <property type="entry name" value="DNAJ_2"/>
    <property type="match status" value="1"/>
</dbReference>
<feature type="domain" description="J" evidence="3">
    <location>
        <begin position="6"/>
        <end position="71"/>
    </location>
</feature>
<keyword evidence="1" id="KW-0235">DNA replication</keyword>
<dbReference type="CDD" id="cd06257">
    <property type="entry name" value="DnaJ"/>
    <property type="match status" value="1"/>
</dbReference>
<name>A0ABT2T3I6_9FIRM</name>
<dbReference type="Pfam" id="PF00226">
    <property type="entry name" value="DnaJ"/>
    <property type="match status" value="1"/>
</dbReference>
<reference evidence="4 5" key="1">
    <citation type="journal article" date="2021" name="ISME Commun">
        <title>Automated analysis of genomic sequences facilitates high-throughput and comprehensive description of bacteria.</title>
        <authorList>
            <person name="Hitch T.C.A."/>
        </authorList>
    </citation>
    <scope>NUCLEOTIDE SEQUENCE [LARGE SCALE GENOMIC DNA]</scope>
    <source>
        <strain evidence="4 5">Sanger_18</strain>
    </source>
</reference>
<dbReference type="InterPro" id="IPR018253">
    <property type="entry name" value="DnaJ_domain_CS"/>
</dbReference>
<evidence type="ECO:0000313" key="4">
    <source>
        <dbReference type="EMBL" id="MCU6744446.1"/>
    </source>
</evidence>
<keyword evidence="2" id="KW-0143">Chaperone</keyword>
<dbReference type="PANTHER" id="PTHR44145">
    <property type="entry name" value="DNAJ HOMOLOG SUBFAMILY A MEMBER 3, MITOCHONDRIAL"/>
    <property type="match status" value="1"/>
</dbReference>
<accession>A0ABT2T3I6</accession>
<dbReference type="InterPro" id="IPR051938">
    <property type="entry name" value="Apopto_cytoskel_mod"/>
</dbReference>
<keyword evidence="5" id="KW-1185">Reference proteome</keyword>
<comment type="caution">
    <text evidence="4">The sequence shown here is derived from an EMBL/GenBank/DDBJ whole genome shotgun (WGS) entry which is preliminary data.</text>
</comment>
<dbReference type="CDD" id="cd10747">
    <property type="entry name" value="DnaJ_C"/>
    <property type="match status" value="1"/>
</dbReference>
<proteinExistence type="predicted"/>
<dbReference type="InterPro" id="IPR001623">
    <property type="entry name" value="DnaJ_domain"/>
</dbReference>
<dbReference type="SMART" id="SM00271">
    <property type="entry name" value="DnaJ"/>
    <property type="match status" value="1"/>
</dbReference>
<dbReference type="InterPro" id="IPR002939">
    <property type="entry name" value="DnaJ_C"/>
</dbReference>
<dbReference type="SUPFAM" id="SSF49493">
    <property type="entry name" value="HSP40/DnaJ peptide-binding domain"/>
    <property type="match status" value="2"/>
</dbReference>
<protein>
    <submittedName>
        <fullName evidence="4">DnaJ domain-containing protein</fullName>
    </submittedName>
</protein>
<dbReference type="InterPro" id="IPR008971">
    <property type="entry name" value="HSP40/DnaJ_pept-bd"/>
</dbReference>
<gene>
    <name evidence="4" type="ORF">OCV77_08055</name>
</gene>
<dbReference type="Gene3D" id="2.60.260.20">
    <property type="entry name" value="Urease metallochaperone UreE, N-terminal domain"/>
    <property type="match status" value="2"/>
</dbReference>
<evidence type="ECO:0000256" key="1">
    <source>
        <dbReference type="ARBA" id="ARBA00022705"/>
    </source>
</evidence>
<dbReference type="PANTHER" id="PTHR44145:SF3">
    <property type="entry name" value="DNAJ HOMOLOG SUBFAMILY A MEMBER 3, MITOCHONDRIAL"/>
    <property type="match status" value="1"/>
</dbReference>